<dbReference type="PANTHER" id="PTHR11705">
    <property type="entry name" value="PROTEASE FAMILY M14 CARBOXYPEPTIDASE A,B"/>
    <property type="match status" value="1"/>
</dbReference>
<protein>
    <recommendedName>
        <fullName evidence="13">Zinc carboxypeptidase</fullName>
        <ecNumber evidence="12">3.4.17.18</ecNumber>
    </recommendedName>
</protein>
<dbReference type="InterPro" id="IPR033810">
    <property type="entry name" value="Carboxypeptidase_T"/>
</dbReference>
<dbReference type="CDD" id="cd03859">
    <property type="entry name" value="M14_CPT"/>
    <property type="match status" value="1"/>
</dbReference>
<evidence type="ECO:0000256" key="7">
    <source>
        <dbReference type="ARBA" id="ARBA00022801"/>
    </source>
</evidence>
<keyword evidence="6 16" id="KW-0732">Signal</keyword>
<accession>A0A2T0GZ63</accession>
<dbReference type="InterPro" id="IPR057246">
    <property type="entry name" value="CARBOXYPEPT_ZN_1"/>
</dbReference>
<dbReference type="EC" id="3.4.17.18" evidence="12"/>
<evidence type="ECO:0000256" key="13">
    <source>
        <dbReference type="ARBA" id="ARBA00074273"/>
    </source>
</evidence>
<evidence type="ECO:0000256" key="4">
    <source>
        <dbReference type="ARBA" id="ARBA00022670"/>
    </source>
</evidence>
<feature type="domain" description="Peptidase M14" evidence="17">
    <location>
        <begin position="121"/>
        <end position="420"/>
    </location>
</feature>
<evidence type="ECO:0000256" key="3">
    <source>
        <dbReference type="ARBA" id="ARBA00022645"/>
    </source>
</evidence>
<feature type="active site" description="Proton donor/acceptor" evidence="14">
    <location>
        <position position="384"/>
    </location>
</feature>
<evidence type="ECO:0000256" key="8">
    <source>
        <dbReference type="ARBA" id="ARBA00022833"/>
    </source>
</evidence>
<dbReference type="GO" id="GO:0005615">
    <property type="term" value="C:extracellular space"/>
    <property type="evidence" value="ECO:0007669"/>
    <property type="project" value="TreeGrafter"/>
</dbReference>
<dbReference type="PROSITE" id="PS00132">
    <property type="entry name" value="CARBOXYPEPT_ZN_1"/>
    <property type="match status" value="1"/>
</dbReference>
<dbReference type="GO" id="GO:0004181">
    <property type="term" value="F:metallocarboxypeptidase activity"/>
    <property type="evidence" value="ECO:0007669"/>
    <property type="project" value="InterPro"/>
</dbReference>
<evidence type="ECO:0000313" key="19">
    <source>
        <dbReference type="Proteomes" id="UP000239352"/>
    </source>
</evidence>
<evidence type="ECO:0000256" key="16">
    <source>
        <dbReference type="SAM" id="SignalP"/>
    </source>
</evidence>
<feature type="region of interest" description="Disordered" evidence="15">
    <location>
        <begin position="25"/>
        <end position="48"/>
    </location>
</feature>
<keyword evidence="5" id="KW-0479">Metal-binding</keyword>
<dbReference type="Pfam" id="PF00246">
    <property type="entry name" value="Peptidase_M14"/>
    <property type="match status" value="1"/>
</dbReference>
<dbReference type="Proteomes" id="UP000239352">
    <property type="component" value="Unassembled WGS sequence"/>
</dbReference>
<comment type="similarity">
    <text evidence="2 14">Belongs to the peptidase M14 family.</text>
</comment>
<evidence type="ECO:0000256" key="5">
    <source>
        <dbReference type="ARBA" id="ARBA00022723"/>
    </source>
</evidence>
<proteinExistence type="inferred from homology"/>
<dbReference type="SMART" id="SM00631">
    <property type="entry name" value="Zn_pept"/>
    <property type="match status" value="1"/>
</dbReference>
<feature type="signal peptide" evidence="16">
    <location>
        <begin position="1"/>
        <end position="27"/>
    </location>
</feature>
<keyword evidence="8" id="KW-0862">Zinc</keyword>
<keyword evidence="4" id="KW-0645">Protease</keyword>
<dbReference type="InterPro" id="IPR000834">
    <property type="entry name" value="Peptidase_M14"/>
</dbReference>
<dbReference type="Gene3D" id="3.40.630.10">
    <property type="entry name" value="Zn peptidases"/>
    <property type="match status" value="1"/>
</dbReference>
<keyword evidence="19" id="KW-1185">Reference proteome</keyword>
<dbReference type="STRING" id="1050202.GCA_000384035_02120"/>
<evidence type="ECO:0000256" key="2">
    <source>
        <dbReference type="ARBA" id="ARBA00005988"/>
    </source>
</evidence>
<sequence>MRASRRRATAALSVAACLLALPATQSAAEQRHGSGSGTDRGTATATSVYRITDTDSRTRTEIQRTGALVLSLKGDTAFVEADEHQVRRLRSAGMRLSRAAAPSSGSPHRAAPGDFPPEDSGYHTYSEMTEEVEAAATEHPGIVDRTSVGRSARGRDIPAVKISDNAGTDEDEPEVLFTCNQHAREHLTAEMCLHILRRYTDNYGSDPAITDTVDSREIWVVPMVNPDGVVYDVGGTYYRGWRRNRESAPVDLNRNWGHKWGCCGGSSGSPNSPTYRGPAPFSAPETSAIRDFVESRVVDGTQQLTGHIDFHTFSELVLWPYGYTTDDTAPGMTEEEYRRFASIGRSMAATNGYTPMQSSDLYVTDGSVNDWMWAEHGILSFTFEMYPSSGGLDGFYPPDEVIQRETSRNDEAVSILLEESGR</sequence>
<comment type="function">
    <text evidence="11">Carboxypeptidase that possesses the specificities of both mammalian Cpase A and B. Thus shows broad substrate specificity, being able to cleave Cbz-Gly-Leu, Cbz-Gly-Val, Cbz-Gly-Phe, Cbz-Gly-Lys and Bz-Gly-Arg in vitro.</text>
</comment>
<dbReference type="FunFam" id="3.40.630.10:FF:000084">
    <property type="entry name" value="Carboxypeptidase B2"/>
    <property type="match status" value="1"/>
</dbReference>
<keyword evidence="9" id="KW-0482">Metalloprotease</keyword>
<evidence type="ECO:0000313" key="18">
    <source>
        <dbReference type="EMBL" id="PRW64380.1"/>
    </source>
</evidence>
<feature type="chain" id="PRO_5015448438" description="Zinc carboxypeptidase" evidence="16">
    <location>
        <begin position="28"/>
        <end position="422"/>
    </location>
</feature>
<name>A0A2T0GZ63_ACTMO</name>
<comment type="cofactor">
    <cofactor evidence="1">
        <name>Zn(2+)</name>
        <dbReference type="ChEBI" id="CHEBI:29105"/>
    </cofactor>
</comment>
<evidence type="ECO:0000256" key="6">
    <source>
        <dbReference type="ARBA" id="ARBA00022729"/>
    </source>
</evidence>
<dbReference type="PANTHER" id="PTHR11705:SF143">
    <property type="entry name" value="SLL0236 PROTEIN"/>
    <property type="match status" value="1"/>
</dbReference>
<dbReference type="InParanoid" id="A0A2T0GZ63"/>
<evidence type="ECO:0000259" key="17">
    <source>
        <dbReference type="PROSITE" id="PS52035"/>
    </source>
</evidence>
<dbReference type="GO" id="GO:0006508">
    <property type="term" value="P:proteolysis"/>
    <property type="evidence" value="ECO:0007669"/>
    <property type="project" value="UniProtKB-KW"/>
</dbReference>
<evidence type="ECO:0000256" key="12">
    <source>
        <dbReference type="ARBA" id="ARBA00066554"/>
    </source>
</evidence>
<feature type="compositionally biased region" description="Polar residues" evidence="15">
    <location>
        <begin position="37"/>
        <end position="48"/>
    </location>
</feature>
<dbReference type="RefSeq" id="WP_106112829.1">
    <property type="nucleotide sequence ID" value="NZ_PVSR01000004.1"/>
</dbReference>
<evidence type="ECO:0000256" key="11">
    <source>
        <dbReference type="ARBA" id="ARBA00055464"/>
    </source>
</evidence>
<evidence type="ECO:0000256" key="14">
    <source>
        <dbReference type="PROSITE-ProRule" id="PRU01379"/>
    </source>
</evidence>
<evidence type="ECO:0000256" key="15">
    <source>
        <dbReference type="SAM" id="MobiDB-lite"/>
    </source>
</evidence>
<dbReference type="SUPFAM" id="SSF53187">
    <property type="entry name" value="Zn-dependent exopeptidases"/>
    <property type="match status" value="1"/>
</dbReference>
<evidence type="ECO:0000256" key="9">
    <source>
        <dbReference type="ARBA" id="ARBA00023049"/>
    </source>
</evidence>
<keyword evidence="3 18" id="KW-0121">Carboxypeptidase</keyword>
<dbReference type="PROSITE" id="PS00133">
    <property type="entry name" value="CARBOXYPEPT_ZN_2"/>
    <property type="match status" value="1"/>
</dbReference>
<comment type="caution">
    <text evidence="18">The sequence shown here is derived from an EMBL/GenBank/DDBJ whole genome shotgun (WGS) entry which is preliminary data.</text>
</comment>
<dbReference type="InterPro" id="IPR057247">
    <property type="entry name" value="CARBOXYPEPT_ZN_2"/>
</dbReference>
<dbReference type="AlphaFoldDB" id="A0A2T0GZ63"/>
<evidence type="ECO:0000256" key="10">
    <source>
        <dbReference type="ARBA" id="ARBA00050859"/>
    </source>
</evidence>
<keyword evidence="7" id="KW-0378">Hydrolase</keyword>
<dbReference type="GO" id="GO:0008270">
    <property type="term" value="F:zinc ion binding"/>
    <property type="evidence" value="ECO:0007669"/>
    <property type="project" value="InterPro"/>
</dbReference>
<reference evidence="18 19" key="1">
    <citation type="submission" date="2018-03" db="EMBL/GenBank/DDBJ databases">
        <title>Actinopolyspora mortivallis from Sahara, screening for active biomolecules.</title>
        <authorList>
            <person name="Selama O."/>
            <person name="Wellington E.M.H."/>
            <person name="Hacene H."/>
        </authorList>
    </citation>
    <scope>NUCLEOTIDE SEQUENCE [LARGE SCALE GENOMIC DNA]</scope>
    <source>
        <strain evidence="18 19">M5A</strain>
    </source>
</reference>
<dbReference type="EMBL" id="PVSR01000004">
    <property type="protein sequence ID" value="PRW64380.1"/>
    <property type="molecule type" value="Genomic_DNA"/>
</dbReference>
<dbReference type="PRINTS" id="PR00765">
    <property type="entry name" value="CRBOXYPTASEA"/>
</dbReference>
<evidence type="ECO:0000256" key="1">
    <source>
        <dbReference type="ARBA" id="ARBA00001947"/>
    </source>
</evidence>
<dbReference type="PROSITE" id="PS52035">
    <property type="entry name" value="PEPTIDASE_M14"/>
    <property type="match status" value="1"/>
</dbReference>
<gene>
    <name evidence="18" type="ORF">CEP50_05495</name>
</gene>
<organism evidence="18 19">
    <name type="scientific">Actinopolyspora mortivallis</name>
    <dbReference type="NCBI Taxonomy" id="33906"/>
    <lineage>
        <taxon>Bacteria</taxon>
        <taxon>Bacillati</taxon>
        <taxon>Actinomycetota</taxon>
        <taxon>Actinomycetes</taxon>
        <taxon>Actinopolysporales</taxon>
        <taxon>Actinopolysporaceae</taxon>
        <taxon>Actinopolyspora</taxon>
    </lineage>
</organism>
<comment type="catalytic activity">
    <reaction evidence="10">
        <text>Releases a C-terminal residue, which may be hydrophobic or positively charged.</text>
        <dbReference type="EC" id="3.4.17.18"/>
    </reaction>
</comment>